<keyword evidence="1" id="KW-1133">Transmembrane helix</keyword>
<organism evidence="2 3">
    <name type="scientific">Mycena rosella</name>
    <name type="common">Pink bonnet</name>
    <name type="synonym">Agaricus rosellus</name>
    <dbReference type="NCBI Taxonomy" id="1033263"/>
    <lineage>
        <taxon>Eukaryota</taxon>
        <taxon>Fungi</taxon>
        <taxon>Dikarya</taxon>
        <taxon>Basidiomycota</taxon>
        <taxon>Agaricomycotina</taxon>
        <taxon>Agaricomycetes</taxon>
        <taxon>Agaricomycetidae</taxon>
        <taxon>Agaricales</taxon>
        <taxon>Marasmiineae</taxon>
        <taxon>Mycenaceae</taxon>
        <taxon>Mycena</taxon>
    </lineage>
</organism>
<gene>
    <name evidence="2" type="ORF">B0H17DRAFT_677834</name>
</gene>
<keyword evidence="3" id="KW-1185">Reference proteome</keyword>
<evidence type="ECO:0000256" key="1">
    <source>
        <dbReference type="SAM" id="Phobius"/>
    </source>
</evidence>
<dbReference type="EMBL" id="JARKIE010000834">
    <property type="protein sequence ID" value="KAJ7615694.1"/>
    <property type="molecule type" value="Genomic_DNA"/>
</dbReference>
<comment type="caution">
    <text evidence="2">The sequence shown here is derived from an EMBL/GenBank/DDBJ whole genome shotgun (WGS) entry which is preliminary data.</text>
</comment>
<feature type="transmembrane region" description="Helical" evidence="1">
    <location>
        <begin position="71"/>
        <end position="95"/>
    </location>
</feature>
<dbReference type="AlphaFoldDB" id="A0AAD7BB71"/>
<keyword evidence="1" id="KW-0812">Transmembrane</keyword>
<dbReference type="Proteomes" id="UP001221757">
    <property type="component" value="Unassembled WGS sequence"/>
</dbReference>
<sequence>MSTTPPTGSRLAHLAREFLITVALSFFFLLAIVQTIRYQVLRALGAPDSACAACTPCTRVSLELAALTPLAILKITTACAVLVFLALEAAVCLGWRSVRPEDVEATGETSPDAKTEKKIWPPYGADHVGIA</sequence>
<feature type="transmembrane region" description="Helical" evidence="1">
    <location>
        <begin position="18"/>
        <end position="36"/>
    </location>
</feature>
<protein>
    <submittedName>
        <fullName evidence="2">Uncharacterized protein</fullName>
    </submittedName>
</protein>
<proteinExistence type="predicted"/>
<evidence type="ECO:0000313" key="3">
    <source>
        <dbReference type="Proteomes" id="UP001221757"/>
    </source>
</evidence>
<accession>A0AAD7BB71</accession>
<name>A0AAD7BB71_MYCRO</name>
<keyword evidence="1" id="KW-0472">Membrane</keyword>
<reference evidence="2" key="1">
    <citation type="submission" date="2023-03" db="EMBL/GenBank/DDBJ databases">
        <title>Massive genome expansion in bonnet fungi (Mycena s.s.) driven by repeated elements and novel gene families across ecological guilds.</title>
        <authorList>
            <consortium name="Lawrence Berkeley National Laboratory"/>
            <person name="Harder C.B."/>
            <person name="Miyauchi S."/>
            <person name="Viragh M."/>
            <person name="Kuo A."/>
            <person name="Thoen E."/>
            <person name="Andreopoulos B."/>
            <person name="Lu D."/>
            <person name="Skrede I."/>
            <person name="Drula E."/>
            <person name="Henrissat B."/>
            <person name="Morin E."/>
            <person name="Kohler A."/>
            <person name="Barry K."/>
            <person name="LaButti K."/>
            <person name="Morin E."/>
            <person name="Salamov A."/>
            <person name="Lipzen A."/>
            <person name="Mereny Z."/>
            <person name="Hegedus B."/>
            <person name="Baldrian P."/>
            <person name="Stursova M."/>
            <person name="Weitz H."/>
            <person name="Taylor A."/>
            <person name="Grigoriev I.V."/>
            <person name="Nagy L.G."/>
            <person name="Martin F."/>
            <person name="Kauserud H."/>
        </authorList>
    </citation>
    <scope>NUCLEOTIDE SEQUENCE</scope>
    <source>
        <strain evidence="2">CBHHK067</strain>
    </source>
</reference>
<evidence type="ECO:0000313" key="2">
    <source>
        <dbReference type="EMBL" id="KAJ7615694.1"/>
    </source>
</evidence>